<comment type="caution">
    <text evidence="1">The sequence shown here is derived from an EMBL/GenBank/DDBJ whole genome shotgun (WGS) entry which is preliminary data.</text>
</comment>
<gene>
    <name evidence="1" type="ORF">KSW82_15445</name>
</gene>
<protein>
    <submittedName>
        <fullName evidence="1">Uncharacterized protein</fullName>
    </submittedName>
</protein>
<proteinExistence type="predicted"/>
<dbReference type="Proteomes" id="UP001196765">
    <property type="component" value="Unassembled WGS sequence"/>
</dbReference>
<dbReference type="EMBL" id="JAHOEI010000102">
    <property type="protein sequence ID" value="MBV3389121.1"/>
    <property type="molecule type" value="Genomic_DNA"/>
</dbReference>
<evidence type="ECO:0000313" key="2">
    <source>
        <dbReference type="Proteomes" id="UP001196765"/>
    </source>
</evidence>
<accession>A0AAW4N2V2</accession>
<dbReference type="RefSeq" id="WP_217745190.1">
    <property type="nucleotide sequence ID" value="NZ_JAHOEI010000102.1"/>
</dbReference>
<dbReference type="AlphaFoldDB" id="A0AAW4N2V2"/>
<evidence type="ECO:0000313" key="1">
    <source>
        <dbReference type="EMBL" id="MBV3389121.1"/>
    </source>
</evidence>
<organism evidence="1 2">
    <name type="scientific">Segatella copri</name>
    <dbReference type="NCBI Taxonomy" id="165179"/>
    <lineage>
        <taxon>Bacteria</taxon>
        <taxon>Pseudomonadati</taxon>
        <taxon>Bacteroidota</taxon>
        <taxon>Bacteroidia</taxon>
        <taxon>Bacteroidales</taxon>
        <taxon>Prevotellaceae</taxon>
        <taxon>Segatella</taxon>
    </lineage>
</organism>
<reference evidence="1" key="1">
    <citation type="submission" date="2021-06" db="EMBL/GenBank/DDBJ databases">
        <title>Collection of gut derived symbiotic bacterial strains cultured from healthy donors.</title>
        <authorList>
            <person name="Lin H."/>
            <person name="Littmann E."/>
            <person name="Pamer E.G."/>
        </authorList>
    </citation>
    <scope>NUCLEOTIDE SEQUENCE</scope>
    <source>
        <strain evidence="1">MSK.21.74</strain>
    </source>
</reference>
<sequence length="86" mass="9923">MKQNYNKQIKLLCATCGSGDFFDKNEETGVITCKKCNRIYYGGYDEIVELNQQSISSNVENMRQEVQQDLIKDLNSIYKKAGFKLK</sequence>
<name>A0AAW4N2V2_9BACT</name>